<dbReference type="InterPro" id="IPR051088">
    <property type="entry name" value="PTS_Sugar-EIIC/EIIB"/>
</dbReference>
<evidence type="ECO:0000256" key="1">
    <source>
        <dbReference type="ARBA" id="ARBA00004651"/>
    </source>
</evidence>
<dbReference type="EMBL" id="JBHTOD010000002">
    <property type="protein sequence ID" value="MFD1454764.1"/>
    <property type="molecule type" value="Genomic_DNA"/>
</dbReference>
<dbReference type="PANTHER" id="PTHR33989:SF4">
    <property type="entry name" value="PTS SYSTEM N,N'-DIACETYLCHITOBIOSE-SPECIFIC EIIC COMPONENT"/>
    <property type="match status" value="1"/>
</dbReference>
<evidence type="ECO:0000256" key="5">
    <source>
        <dbReference type="ARBA" id="ARBA00022692"/>
    </source>
</evidence>
<keyword evidence="3 8" id="KW-1003">Cell membrane</keyword>
<evidence type="ECO:0000259" key="10">
    <source>
        <dbReference type="PROSITE" id="PS51105"/>
    </source>
</evidence>
<feature type="transmembrane region" description="Helical" evidence="9">
    <location>
        <begin position="221"/>
        <end position="241"/>
    </location>
</feature>
<dbReference type="PIRSF" id="PIRSF006351">
    <property type="entry name" value="PTS_EIIC-Cellobiose"/>
    <property type="match status" value="1"/>
</dbReference>
<evidence type="ECO:0000313" key="11">
    <source>
        <dbReference type="EMBL" id="MFD1454764.1"/>
    </source>
</evidence>
<dbReference type="RefSeq" id="WP_236000694.1">
    <property type="nucleotide sequence ID" value="NZ_BOLN01000002.1"/>
</dbReference>
<evidence type="ECO:0000313" key="12">
    <source>
        <dbReference type="Proteomes" id="UP001597189"/>
    </source>
</evidence>
<feature type="transmembrane region" description="Helical" evidence="9">
    <location>
        <begin position="31"/>
        <end position="52"/>
    </location>
</feature>
<keyword evidence="12" id="KW-1185">Reference proteome</keyword>
<feature type="transmembrane region" description="Helical" evidence="9">
    <location>
        <begin position="366"/>
        <end position="383"/>
    </location>
</feature>
<dbReference type="Pfam" id="PF02378">
    <property type="entry name" value="PTS_EIIC"/>
    <property type="match status" value="1"/>
</dbReference>
<comment type="function">
    <text evidence="8">The phosphoenolpyruvate-dependent sugar phosphotransferase system (PTS), a major carbohydrate active -transport system, catalyzes the phosphorylation of incoming sugar substrates concomitant with their translocation across the cell membrane.</text>
</comment>
<proteinExistence type="predicted"/>
<keyword evidence="2 8" id="KW-0813">Transport</keyword>
<evidence type="ECO:0000256" key="3">
    <source>
        <dbReference type="ARBA" id="ARBA00022475"/>
    </source>
</evidence>
<reference evidence="12" key="1">
    <citation type="journal article" date="2019" name="Int. J. Syst. Evol. Microbiol.">
        <title>The Global Catalogue of Microorganisms (GCM) 10K type strain sequencing project: providing services to taxonomists for standard genome sequencing and annotation.</title>
        <authorList>
            <consortium name="The Broad Institute Genomics Platform"/>
            <consortium name="The Broad Institute Genome Sequencing Center for Infectious Disease"/>
            <person name="Wu L."/>
            <person name="Ma J."/>
        </authorList>
    </citation>
    <scope>NUCLEOTIDE SEQUENCE [LARGE SCALE GENOMIC DNA]</scope>
    <source>
        <strain evidence="12">CCM 8979</strain>
    </source>
</reference>
<dbReference type="Proteomes" id="UP001597189">
    <property type="component" value="Unassembled WGS sequence"/>
</dbReference>
<accession>A0ABW4CZN2</accession>
<sequence length="431" mass="46534">MQITTSRLGTALVALEVNCQRNRQVAAIRQALRLIFPIILLGSLADFIDQAWLQRTGYFYQTLHVATWVLQLKVLRQYLRLISAGTLGLAAILMAFAVSFYLVAPVTRQATNRLMAGMTAVISLKFFNVSRPSVLGLRAIKWASANLGLQGILMGILIGLLVGNSYRWFLVRHETTGLTGPFLLMSGWLLGTTALGLLWVTTQTVSLNAAFVSAIQWPFRLPHFILGLLGYSGLTSLYAWLGVLEPITPSGQTVATAQNLEAVLNHAGWQLPHPVTLHTVVDVYANFGGTGMLLGLVLAILLVHGHTQHHAVAWLSLVPTLGNFGAPLMVGLPVMLSPILGIPFLLAPLACISVSWLCLRLAWVPAVAYPLLTGTPGPLLAFLGTGGSWTALVLGLVNLALSTAIYYPFVKWHVQAQAQTAGEVADDDPRN</sequence>
<evidence type="ECO:0000256" key="9">
    <source>
        <dbReference type="SAM" id="Phobius"/>
    </source>
</evidence>
<comment type="caution">
    <text evidence="11">The sequence shown here is derived from an EMBL/GenBank/DDBJ whole genome shotgun (WGS) entry which is preliminary data.</text>
</comment>
<feature type="transmembrane region" description="Helical" evidence="9">
    <location>
        <begin position="389"/>
        <end position="409"/>
    </location>
</feature>
<feature type="transmembrane region" description="Helical" evidence="9">
    <location>
        <begin position="82"/>
        <end position="104"/>
    </location>
</feature>
<dbReference type="PROSITE" id="PS51105">
    <property type="entry name" value="PTS_EIIC_TYPE_3"/>
    <property type="match status" value="1"/>
</dbReference>
<name>A0ABW4CZN2_9LACO</name>
<feature type="transmembrane region" description="Helical" evidence="9">
    <location>
        <begin position="182"/>
        <end position="200"/>
    </location>
</feature>
<feature type="domain" description="PTS EIIC type-3" evidence="10">
    <location>
        <begin position="8"/>
        <end position="409"/>
    </location>
</feature>
<evidence type="ECO:0000256" key="2">
    <source>
        <dbReference type="ARBA" id="ARBA00022448"/>
    </source>
</evidence>
<evidence type="ECO:0000256" key="8">
    <source>
        <dbReference type="PIRNR" id="PIRNR006351"/>
    </source>
</evidence>
<keyword evidence="4 8" id="KW-0762">Sugar transport</keyword>
<keyword evidence="5 9" id="KW-0812">Transmembrane</keyword>
<dbReference type="InterPro" id="IPR004796">
    <property type="entry name" value="PTS_IIC_cello"/>
</dbReference>
<comment type="subcellular location">
    <subcellularLocation>
        <location evidence="1">Cell membrane</location>
        <topology evidence="1">Multi-pass membrane protein</topology>
    </subcellularLocation>
</comment>
<feature type="transmembrane region" description="Helical" evidence="9">
    <location>
        <begin position="311"/>
        <end position="330"/>
    </location>
</feature>
<protein>
    <recommendedName>
        <fullName evidence="8">Permease IIC component</fullName>
    </recommendedName>
</protein>
<feature type="transmembrane region" description="Helical" evidence="9">
    <location>
        <begin position="283"/>
        <end position="304"/>
    </location>
</feature>
<dbReference type="InterPro" id="IPR004501">
    <property type="entry name" value="PTS_EIIC_3"/>
</dbReference>
<gene>
    <name evidence="11" type="ORF">ACFQ44_03575</name>
</gene>
<organism evidence="11 12">
    <name type="scientific">Levilactobacillus lanxiensis</name>
    <dbReference type="NCBI Taxonomy" id="2799568"/>
    <lineage>
        <taxon>Bacteria</taxon>
        <taxon>Bacillati</taxon>
        <taxon>Bacillota</taxon>
        <taxon>Bacilli</taxon>
        <taxon>Lactobacillales</taxon>
        <taxon>Lactobacillaceae</taxon>
        <taxon>Levilactobacillus</taxon>
    </lineage>
</organism>
<keyword evidence="7 8" id="KW-0472">Membrane</keyword>
<dbReference type="PANTHER" id="PTHR33989">
    <property type="match status" value="1"/>
</dbReference>
<keyword evidence="6 9" id="KW-1133">Transmembrane helix</keyword>
<feature type="transmembrane region" description="Helical" evidence="9">
    <location>
        <begin position="139"/>
        <end position="162"/>
    </location>
</feature>
<evidence type="ECO:0000256" key="7">
    <source>
        <dbReference type="ARBA" id="ARBA00023136"/>
    </source>
</evidence>
<evidence type="ECO:0000256" key="4">
    <source>
        <dbReference type="ARBA" id="ARBA00022597"/>
    </source>
</evidence>
<feature type="transmembrane region" description="Helical" evidence="9">
    <location>
        <begin position="336"/>
        <end position="359"/>
    </location>
</feature>
<evidence type="ECO:0000256" key="6">
    <source>
        <dbReference type="ARBA" id="ARBA00022989"/>
    </source>
</evidence>
<dbReference type="InterPro" id="IPR003352">
    <property type="entry name" value="PTS_EIIC"/>
</dbReference>